<protein>
    <submittedName>
        <fullName evidence="7">Metalloprotease (M50 family)</fullName>
    </submittedName>
</protein>
<dbReference type="InterPro" id="IPR008915">
    <property type="entry name" value="Peptidase_M50"/>
</dbReference>
<feature type="transmembrane region" description="Helical" evidence="5">
    <location>
        <begin position="540"/>
        <end position="562"/>
    </location>
</feature>
<dbReference type="Pfam" id="PF17820">
    <property type="entry name" value="PDZ_6"/>
    <property type="match status" value="2"/>
</dbReference>
<name>Q0W668_METAR</name>
<dbReference type="EMBL" id="AM114193">
    <property type="protein sequence ID" value="CAJ36125.1"/>
    <property type="molecule type" value="Genomic_DNA"/>
</dbReference>
<dbReference type="GeneID" id="5143976"/>
<dbReference type="Gene3D" id="2.30.42.10">
    <property type="match status" value="2"/>
</dbReference>
<dbReference type="SUPFAM" id="SSF50156">
    <property type="entry name" value="PDZ domain-like"/>
    <property type="match status" value="2"/>
</dbReference>
<evidence type="ECO:0000259" key="6">
    <source>
        <dbReference type="PROSITE" id="PS50106"/>
    </source>
</evidence>
<evidence type="ECO:0000256" key="2">
    <source>
        <dbReference type="ARBA" id="ARBA00022692"/>
    </source>
</evidence>
<dbReference type="eggNOG" id="arCOG04064">
    <property type="taxonomic scope" value="Archaea"/>
</dbReference>
<dbReference type="STRING" id="351160.RCIX742"/>
<dbReference type="GO" id="GO:0005737">
    <property type="term" value="C:cytoplasm"/>
    <property type="evidence" value="ECO:0007669"/>
    <property type="project" value="TreeGrafter"/>
</dbReference>
<dbReference type="AlphaFoldDB" id="Q0W668"/>
<dbReference type="InterPro" id="IPR001478">
    <property type="entry name" value="PDZ"/>
</dbReference>
<dbReference type="SMART" id="SM00228">
    <property type="entry name" value="PDZ"/>
    <property type="match status" value="2"/>
</dbReference>
<accession>Q0W668</accession>
<dbReference type="GO" id="GO:0004222">
    <property type="term" value="F:metalloendopeptidase activity"/>
    <property type="evidence" value="ECO:0007669"/>
    <property type="project" value="InterPro"/>
</dbReference>
<dbReference type="PROSITE" id="PS50106">
    <property type="entry name" value="PDZ"/>
    <property type="match status" value="1"/>
</dbReference>
<dbReference type="InterPro" id="IPR041489">
    <property type="entry name" value="PDZ_6"/>
</dbReference>
<keyword evidence="7" id="KW-0645">Protease</keyword>
<dbReference type="PRINTS" id="PR01000">
    <property type="entry name" value="SREBPS2PTASE"/>
</dbReference>
<feature type="transmembrane region" description="Helical" evidence="5">
    <location>
        <begin position="116"/>
        <end position="136"/>
    </location>
</feature>
<evidence type="ECO:0000256" key="3">
    <source>
        <dbReference type="ARBA" id="ARBA00022989"/>
    </source>
</evidence>
<dbReference type="KEGG" id="rci:RCIX742"/>
<feature type="transmembrane region" description="Helical" evidence="5">
    <location>
        <begin position="480"/>
        <end position="501"/>
    </location>
</feature>
<feature type="transmembrane region" description="Helical" evidence="5">
    <location>
        <begin position="203"/>
        <end position="227"/>
    </location>
</feature>
<feature type="transmembrane region" description="Helical" evidence="5">
    <location>
        <begin position="6"/>
        <end position="23"/>
    </location>
</feature>
<keyword evidence="7" id="KW-0482">Metalloprotease</keyword>
<keyword evidence="2 5" id="KW-0812">Transmembrane</keyword>
<gene>
    <name evidence="7" type="ORF">RCIX742</name>
</gene>
<dbReference type="PATRIC" id="fig|351160.9.peg.2116"/>
<dbReference type="RefSeq" id="WP_012036386.1">
    <property type="nucleotide sequence ID" value="NC_009464.1"/>
</dbReference>
<keyword evidence="8" id="KW-1185">Reference proteome</keyword>
<comment type="subcellular location">
    <subcellularLocation>
        <location evidence="1">Endomembrane system</location>
        <topology evidence="1">Multi-pass membrane protein</topology>
    </subcellularLocation>
</comment>
<dbReference type="GO" id="GO:0031293">
    <property type="term" value="P:membrane protein intracellular domain proteolysis"/>
    <property type="evidence" value="ECO:0007669"/>
    <property type="project" value="TreeGrafter"/>
</dbReference>
<dbReference type="GO" id="GO:0016020">
    <property type="term" value="C:membrane"/>
    <property type="evidence" value="ECO:0007669"/>
    <property type="project" value="InterPro"/>
</dbReference>
<dbReference type="InterPro" id="IPR001193">
    <property type="entry name" value="MBTPS2"/>
</dbReference>
<dbReference type="PANTHER" id="PTHR13325">
    <property type="entry name" value="PROTEASE M50 MEMBRANE-BOUND TRANSCRIPTION FACTOR SITE 2 PROTEASE"/>
    <property type="match status" value="1"/>
</dbReference>
<proteinExistence type="predicted"/>
<organism evidence="7 8">
    <name type="scientific">Methanocella arvoryzae (strain DSM 22066 / NBRC 105507 / MRE50)</name>
    <dbReference type="NCBI Taxonomy" id="351160"/>
    <lineage>
        <taxon>Archaea</taxon>
        <taxon>Methanobacteriati</taxon>
        <taxon>Methanobacteriota</taxon>
        <taxon>Stenosarchaea group</taxon>
        <taxon>Methanomicrobia</taxon>
        <taxon>Methanocellales</taxon>
        <taxon>Methanocellaceae</taxon>
        <taxon>Methanocella</taxon>
    </lineage>
</organism>
<reference evidence="7 8" key="1">
    <citation type="journal article" date="2006" name="Science">
        <title>Genome of rice cluster I archaea -- the key methane producers in the rice rhizosphere.</title>
        <authorList>
            <person name="Erkel C."/>
            <person name="Kube M."/>
            <person name="Reinhardt R."/>
            <person name="Liesack W."/>
        </authorList>
    </citation>
    <scope>NUCLEOTIDE SEQUENCE [LARGE SCALE GENOMIC DNA]</scope>
    <source>
        <strain evidence="8">DSM 22066 / NBRC 105507 / MRE50</strain>
    </source>
</reference>
<feature type="domain" description="PDZ" evidence="6">
    <location>
        <begin position="288"/>
        <end position="344"/>
    </location>
</feature>
<dbReference type="PANTHER" id="PTHR13325:SF3">
    <property type="entry name" value="MEMBRANE-BOUND TRANSCRIPTION FACTOR SITE-2 PROTEASE"/>
    <property type="match status" value="1"/>
</dbReference>
<keyword evidence="3 5" id="KW-1133">Transmembrane helix</keyword>
<evidence type="ECO:0000256" key="5">
    <source>
        <dbReference type="SAM" id="Phobius"/>
    </source>
</evidence>
<dbReference type="InterPro" id="IPR036034">
    <property type="entry name" value="PDZ_sf"/>
</dbReference>
<evidence type="ECO:0000256" key="1">
    <source>
        <dbReference type="ARBA" id="ARBA00004127"/>
    </source>
</evidence>
<keyword evidence="4 5" id="KW-0472">Membrane</keyword>
<evidence type="ECO:0000256" key="4">
    <source>
        <dbReference type="ARBA" id="ARBA00023136"/>
    </source>
</evidence>
<dbReference type="GO" id="GO:0012505">
    <property type="term" value="C:endomembrane system"/>
    <property type="evidence" value="ECO:0007669"/>
    <property type="project" value="UniProtKB-SubCell"/>
</dbReference>
<dbReference type="Pfam" id="PF02163">
    <property type="entry name" value="Peptidase_M50"/>
    <property type="match status" value="1"/>
</dbReference>
<dbReference type="Proteomes" id="UP000000663">
    <property type="component" value="Chromosome"/>
</dbReference>
<dbReference type="OrthoDB" id="15212at2157"/>
<keyword evidence="7" id="KW-0378">Hydrolase</keyword>
<feature type="transmembrane region" description="Helical" evidence="5">
    <location>
        <begin position="440"/>
        <end position="460"/>
    </location>
</feature>
<evidence type="ECO:0000313" key="7">
    <source>
        <dbReference type="EMBL" id="CAJ36125.1"/>
    </source>
</evidence>
<sequence length="565" mass="61051">MDNLIWVELFVGFIIWWTAVTILNKAGVLKRYNITAYGPLIMWRTYRGQKFLDMLASPAKFWKALITICMPLVIISMVLMLLMVLLTSVIMIFSTPVPSQVNAPQNILAIPGVNEFIPFIWGWLALIVGMVVHEFGHAIMAKAEKIKVKSLGLLLIPVPLGAFAEIDEEEMFGTKSESGTAEILGPMDTKAEGTGNRKASSMALIRILSAGVISNILIAIIAFALLFGPVLGAIAATNTEMVVLNVAPGSAADVAGIHKNTIIKSVDGTEVTTPDQLNSYLKSKQGSTVTVEGMSGDKLISYTMNVGDTRGIYILGVIPGLPAEKAGISSNDRLLSINGTAINSYADYNEYMKNTVPGQVLTLGMIDGQGNPVERTITLSSGVEPKGYMGFTGTDLSDNPLGIMVGTFNAQNHIEMLRGLPAPTGDSLGQKAMSMITGFFIIWIMPVWEVTGGMTGFNVFQSDLASLYYPVGWAEPLGGGILYIALALFWIGWLNINLAIFNCLPMIPLDGGHLFREMARKGLSYIIRDTARVDQISKTVVNIFSVVLISSLVFVMVAPYIVHGL</sequence>
<dbReference type="CDD" id="cd06159">
    <property type="entry name" value="S2P-M50_PDZ_Arch"/>
    <property type="match status" value="1"/>
</dbReference>
<feature type="transmembrane region" description="Helical" evidence="5">
    <location>
        <begin position="64"/>
        <end position="96"/>
    </location>
</feature>
<evidence type="ECO:0000313" key="8">
    <source>
        <dbReference type="Proteomes" id="UP000000663"/>
    </source>
</evidence>